<feature type="transmembrane region" description="Helical" evidence="1">
    <location>
        <begin position="110"/>
        <end position="131"/>
    </location>
</feature>
<gene>
    <name evidence="3" type="primary">LOC109129472</name>
</gene>
<evidence type="ECO:0000313" key="2">
    <source>
        <dbReference type="Proteomes" id="UP000694864"/>
    </source>
</evidence>
<keyword evidence="2" id="KW-1185">Reference proteome</keyword>
<reference evidence="3" key="2">
    <citation type="submission" date="2025-08" db="UniProtKB">
        <authorList>
            <consortium name="RefSeq"/>
        </authorList>
    </citation>
    <scope>IDENTIFICATION</scope>
    <source>
        <tissue evidence="3">Leaf</tissue>
    </source>
</reference>
<dbReference type="PANTHER" id="PTHR33780:SF10">
    <property type="entry name" value="TRANSMEMBRANE PROTEIN"/>
    <property type="match status" value="1"/>
</dbReference>
<accession>A0ABM1R2P1</accession>
<proteinExistence type="predicted"/>
<feature type="transmembrane region" description="Helical" evidence="1">
    <location>
        <begin position="68"/>
        <end position="86"/>
    </location>
</feature>
<keyword evidence="1" id="KW-0472">Membrane</keyword>
<dbReference type="Proteomes" id="UP000694864">
    <property type="component" value="Chromosome 16"/>
</dbReference>
<organism evidence="2 3">
    <name type="scientific">Camelina sativa</name>
    <name type="common">False flax</name>
    <name type="synonym">Myagrum sativum</name>
    <dbReference type="NCBI Taxonomy" id="90675"/>
    <lineage>
        <taxon>Eukaryota</taxon>
        <taxon>Viridiplantae</taxon>
        <taxon>Streptophyta</taxon>
        <taxon>Embryophyta</taxon>
        <taxon>Tracheophyta</taxon>
        <taxon>Spermatophyta</taxon>
        <taxon>Magnoliopsida</taxon>
        <taxon>eudicotyledons</taxon>
        <taxon>Gunneridae</taxon>
        <taxon>Pentapetalae</taxon>
        <taxon>rosids</taxon>
        <taxon>malvids</taxon>
        <taxon>Brassicales</taxon>
        <taxon>Brassicaceae</taxon>
        <taxon>Camelineae</taxon>
        <taxon>Camelina</taxon>
    </lineage>
</organism>
<dbReference type="PANTHER" id="PTHR33780">
    <property type="entry name" value="EXPRESSED PROTEIN"/>
    <property type="match status" value="1"/>
</dbReference>
<dbReference type="GeneID" id="109129472"/>
<keyword evidence="1" id="KW-1133">Transmembrane helix</keyword>
<reference evidence="2" key="1">
    <citation type="journal article" date="2014" name="Nat. Commun.">
        <title>The emerging biofuel crop Camelina sativa retains a highly undifferentiated hexaploid genome structure.</title>
        <authorList>
            <person name="Kagale S."/>
            <person name="Koh C."/>
            <person name="Nixon J."/>
            <person name="Bollina V."/>
            <person name="Clarke W.E."/>
            <person name="Tuteja R."/>
            <person name="Spillane C."/>
            <person name="Robinson S.J."/>
            <person name="Links M.G."/>
            <person name="Clarke C."/>
            <person name="Higgins E.E."/>
            <person name="Huebert T."/>
            <person name="Sharpe A.G."/>
            <person name="Parkin I.A."/>
        </authorList>
    </citation>
    <scope>NUCLEOTIDE SEQUENCE [LARGE SCALE GENOMIC DNA]</scope>
    <source>
        <strain evidence="2">cv. DH55</strain>
    </source>
</reference>
<evidence type="ECO:0000256" key="1">
    <source>
        <dbReference type="SAM" id="Phobius"/>
    </source>
</evidence>
<feature type="transmembrane region" description="Helical" evidence="1">
    <location>
        <begin position="25"/>
        <end position="47"/>
    </location>
</feature>
<protein>
    <submittedName>
        <fullName evidence="3">Uncharacterized protein LOC109129472</fullName>
    </submittedName>
</protein>
<keyword evidence="1" id="KW-0812">Transmembrane</keyword>
<evidence type="ECO:0000313" key="3">
    <source>
        <dbReference type="RefSeq" id="XP_019093279.1"/>
    </source>
</evidence>
<sequence length="156" mass="17606">MSSSRFKGLSPQKPRTQKYEPIEQILVITLLNCKTLLASPLLLSFSFSFDKWRDEREISISTIALSPWHLLLLASISLNFVLGISGDSKSSSTEAKAESHTSSSKTDTKVILILLGFGAVAGFTFVLYKLWQKKKRDEQYARLLKLFEEDDELEDS</sequence>
<name>A0ABM1R2P1_CAMSA</name>
<dbReference type="RefSeq" id="XP_019093279.1">
    <property type="nucleotide sequence ID" value="XM_019237734.1"/>
</dbReference>